<accession>A0A6J4RZE0</accession>
<feature type="non-terminal residue" evidence="2">
    <location>
        <position position="73"/>
    </location>
</feature>
<reference evidence="2" key="1">
    <citation type="submission" date="2020-02" db="EMBL/GenBank/DDBJ databases">
        <authorList>
            <person name="Meier V. D."/>
        </authorList>
    </citation>
    <scope>NUCLEOTIDE SEQUENCE</scope>
    <source>
        <strain evidence="2">AVDCRST_MAG53</strain>
    </source>
</reference>
<gene>
    <name evidence="2" type="ORF">AVDCRST_MAG53-995</name>
</gene>
<organism evidence="2">
    <name type="scientific">uncultured Solirubrobacteraceae bacterium</name>
    <dbReference type="NCBI Taxonomy" id="1162706"/>
    <lineage>
        <taxon>Bacteria</taxon>
        <taxon>Bacillati</taxon>
        <taxon>Actinomycetota</taxon>
        <taxon>Thermoleophilia</taxon>
        <taxon>Solirubrobacterales</taxon>
        <taxon>Solirubrobacteraceae</taxon>
        <taxon>environmental samples</taxon>
    </lineage>
</organism>
<dbReference type="AlphaFoldDB" id="A0A6J4RZE0"/>
<evidence type="ECO:0000256" key="1">
    <source>
        <dbReference type="SAM" id="MobiDB-lite"/>
    </source>
</evidence>
<name>A0A6J4RZE0_9ACTN</name>
<evidence type="ECO:0000313" key="2">
    <source>
        <dbReference type="EMBL" id="CAA9485955.1"/>
    </source>
</evidence>
<sequence length="73" mass="7946">ALPSVVAHGRPQAEAVALAHHEAPRAAQGRHGGLQLLPDVPHPPPAAPRLQGLWPLRRARDRARARSRPRSRL</sequence>
<dbReference type="EMBL" id="CADCVR010000033">
    <property type="protein sequence ID" value="CAA9485955.1"/>
    <property type="molecule type" value="Genomic_DNA"/>
</dbReference>
<feature type="region of interest" description="Disordered" evidence="1">
    <location>
        <begin position="25"/>
        <end position="51"/>
    </location>
</feature>
<proteinExistence type="predicted"/>
<protein>
    <submittedName>
        <fullName evidence="2">Uncharacterized protein</fullName>
    </submittedName>
</protein>
<feature type="non-terminal residue" evidence="2">
    <location>
        <position position="1"/>
    </location>
</feature>